<dbReference type="InterPro" id="IPR026697">
    <property type="entry name" value="DNAAF6"/>
</dbReference>
<dbReference type="InterPro" id="IPR041442">
    <property type="entry name" value="PIH1D1/2/3_CS-like"/>
</dbReference>
<evidence type="ECO:0000259" key="3">
    <source>
        <dbReference type="Pfam" id="PF18201"/>
    </source>
</evidence>
<organism evidence="4 5">
    <name type="scientific">Strongylocentrotus purpuratus</name>
    <name type="common">Purple sea urchin</name>
    <dbReference type="NCBI Taxonomy" id="7668"/>
    <lineage>
        <taxon>Eukaryota</taxon>
        <taxon>Metazoa</taxon>
        <taxon>Echinodermata</taxon>
        <taxon>Eleutherozoa</taxon>
        <taxon>Echinozoa</taxon>
        <taxon>Echinoidea</taxon>
        <taxon>Euechinoidea</taxon>
        <taxon>Echinacea</taxon>
        <taxon>Camarodonta</taxon>
        <taxon>Echinidea</taxon>
        <taxon>Strongylocentrotidae</taxon>
        <taxon>Strongylocentrotus</taxon>
    </lineage>
</organism>
<name>A0A7M7G065_STRPU</name>
<dbReference type="OMA" id="ESMVVHK"/>
<dbReference type="InterPro" id="IPR008978">
    <property type="entry name" value="HSP20-like_chaperone"/>
</dbReference>
<dbReference type="Gene3D" id="2.60.40.790">
    <property type="match status" value="1"/>
</dbReference>
<evidence type="ECO:0000313" key="5">
    <source>
        <dbReference type="Proteomes" id="UP000007110"/>
    </source>
</evidence>
<dbReference type="Proteomes" id="UP000007110">
    <property type="component" value="Unassembled WGS sequence"/>
</dbReference>
<dbReference type="EnsemblMetazoa" id="XM_001197112">
    <property type="protein sequence ID" value="XP_001197112"/>
    <property type="gene ID" value="LOC756974"/>
</dbReference>
<keyword evidence="5" id="KW-1185">Reference proteome</keyword>
<dbReference type="GO" id="GO:0070286">
    <property type="term" value="P:axonemal dynein complex assembly"/>
    <property type="evidence" value="ECO:0000318"/>
    <property type="project" value="GO_Central"/>
</dbReference>
<comment type="similarity">
    <text evidence="1">Belongs to the PIH1 family.</text>
</comment>
<evidence type="ECO:0000256" key="2">
    <source>
        <dbReference type="SAM" id="MobiDB-lite"/>
    </source>
</evidence>
<dbReference type="AlphaFoldDB" id="A0A7M7G065"/>
<dbReference type="GO" id="GO:0051087">
    <property type="term" value="F:protein-folding chaperone binding"/>
    <property type="evidence" value="ECO:0007669"/>
    <property type="project" value="InterPro"/>
</dbReference>
<dbReference type="SUPFAM" id="SSF49764">
    <property type="entry name" value="HSP20-like chaperones"/>
    <property type="match status" value="1"/>
</dbReference>
<proteinExistence type="inferred from homology"/>
<sequence>MEFMGANITALASLLKDEKEDESDDERLSTQNASIGPGSIGPPKKHEPNKADVGKRSGDTKDIWDAEAVTEGSEFEDIYDPRPEPEYDIIFKQAVSSEDMFLQMGRKTPATSSCEDLVVKIKLPGVKYADVELDVKDKFLDCRTPNHKLGLHLPHPVDSKNGRAKWDGDKEILTVTLKMTREYDFVNF</sequence>
<dbReference type="PANTHER" id="PTHR21083">
    <property type="entry name" value="TWISTER"/>
    <property type="match status" value="1"/>
</dbReference>
<feature type="compositionally biased region" description="Basic and acidic residues" evidence="2">
    <location>
        <begin position="44"/>
        <end position="64"/>
    </location>
</feature>
<dbReference type="InParanoid" id="A0A7M7G065"/>
<protein>
    <recommendedName>
        <fullName evidence="3">PIH1D1/2/3 CS-like domain-containing protein</fullName>
    </recommendedName>
</protein>
<reference evidence="4" key="2">
    <citation type="submission" date="2021-01" db="UniProtKB">
        <authorList>
            <consortium name="EnsemblMetazoa"/>
        </authorList>
    </citation>
    <scope>IDENTIFICATION</scope>
</reference>
<dbReference type="GO" id="GO:0005737">
    <property type="term" value="C:cytoplasm"/>
    <property type="evidence" value="ECO:0000318"/>
    <property type="project" value="GO_Central"/>
</dbReference>
<evidence type="ECO:0000313" key="4">
    <source>
        <dbReference type="EnsemblMetazoa" id="XP_001197112"/>
    </source>
</evidence>
<reference evidence="5" key="1">
    <citation type="submission" date="2015-02" db="EMBL/GenBank/DDBJ databases">
        <title>Genome sequencing for Strongylocentrotus purpuratus.</title>
        <authorList>
            <person name="Murali S."/>
            <person name="Liu Y."/>
            <person name="Vee V."/>
            <person name="English A."/>
            <person name="Wang M."/>
            <person name="Skinner E."/>
            <person name="Han Y."/>
            <person name="Muzny D.M."/>
            <person name="Worley K.C."/>
            <person name="Gibbs R.A."/>
        </authorList>
    </citation>
    <scope>NUCLEOTIDE SEQUENCE</scope>
</reference>
<evidence type="ECO:0000256" key="1">
    <source>
        <dbReference type="ARBA" id="ARBA00008511"/>
    </source>
</evidence>
<dbReference type="Pfam" id="PF18201">
    <property type="entry name" value="PIH1_CS"/>
    <property type="match status" value="1"/>
</dbReference>
<dbReference type="OrthoDB" id="25887at2759"/>
<feature type="domain" description="PIH1D1/2/3 CS-like" evidence="3">
    <location>
        <begin position="84"/>
        <end position="178"/>
    </location>
</feature>
<dbReference type="GeneID" id="756974"/>
<accession>A0A7M7G065</accession>
<dbReference type="GO" id="GO:0045505">
    <property type="term" value="F:dynein intermediate chain binding"/>
    <property type="evidence" value="ECO:0000318"/>
    <property type="project" value="GO_Central"/>
</dbReference>
<dbReference type="CDD" id="cd00298">
    <property type="entry name" value="ACD_sHsps_p23-like"/>
    <property type="match status" value="1"/>
</dbReference>
<dbReference type="KEGG" id="spu:756974"/>
<dbReference type="CTD" id="139212"/>
<dbReference type="RefSeq" id="XP_001197112.1">
    <property type="nucleotide sequence ID" value="XM_001197112.4"/>
</dbReference>
<feature type="region of interest" description="Disordered" evidence="2">
    <location>
        <begin position="15"/>
        <end position="65"/>
    </location>
</feature>
<dbReference type="PANTHER" id="PTHR21083:SF0">
    <property type="entry name" value="DYNEIN AXONEMAL ASSEMBLY FACTOR 6"/>
    <property type="match status" value="1"/>
</dbReference>